<sequence length="215" mass="25260">MTSKSDECNYEAILKEFEKKGIINKELDKVKDNLFSEFMSTLTNYYIEKNKLINSEAINNQHHGRLSNYINMINGICPEQKLLDEKLSKLENQQLEMQIKKREIISQFCEKMDIIYNDLQKLPQEYDCNNIKESIQTNLINKRFCNETIPKLQQEIDSMKELVKNFEPCEIPDIDKITKLIQKESLNCFGEPLKIQNCLATIRQKNKALVEKCIV</sequence>
<protein>
    <submittedName>
        <fullName evidence="1">Uncharacterized protein</fullName>
    </submittedName>
</protein>
<organism evidence="1 2">
    <name type="scientific">Aquatica leii</name>
    <dbReference type="NCBI Taxonomy" id="1421715"/>
    <lineage>
        <taxon>Eukaryota</taxon>
        <taxon>Metazoa</taxon>
        <taxon>Ecdysozoa</taxon>
        <taxon>Arthropoda</taxon>
        <taxon>Hexapoda</taxon>
        <taxon>Insecta</taxon>
        <taxon>Pterygota</taxon>
        <taxon>Neoptera</taxon>
        <taxon>Endopterygota</taxon>
        <taxon>Coleoptera</taxon>
        <taxon>Polyphaga</taxon>
        <taxon>Elateriformia</taxon>
        <taxon>Elateroidea</taxon>
        <taxon>Lampyridae</taxon>
        <taxon>Luciolinae</taxon>
        <taxon>Aquatica</taxon>
    </lineage>
</organism>
<evidence type="ECO:0000313" key="1">
    <source>
        <dbReference type="EMBL" id="KAK4880142.1"/>
    </source>
</evidence>
<name>A0AAN7SGJ3_9COLE</name>
<comment type="caution">
    <text evidence="1">The sequence shown here is derived from an EMBL/GenBank/DDBJ whole genome shotgun (WGS) entry which is preliminary data.</text>
</comment>
<gene>
    <name evidence="1" type="ORF">RN001_008288</name>
</gene>
<keyword evidence="2" id="KW-1185">Reference proteome</keyword>
<dbReference type="EMBL" id="JARPUR010000003">
    <property type="protein sequence ID" value="KAK4880142.1"/>
    <property type="molecule type" value="Genomic_DNA"/>
</dbReference>
<evidence type="ECO:0000313" key="2">
    <source>
        <dbReference type="Proteomes" id="UP001353858"/>
    </source>
</evidence>
<dbReference type="Proteomes" id="UP001353858">
    <property type="component" value="Unassembled WGS sequence"/>
</dbReference>
<proteinExistence type="predicted"/>
<accession>A0AAN7SGJ3</accession>
<dbReference type="AlphaFoldDB" id="A0AAN7SGJ3"/>
<reference evidence="2" key="1">
    <citation type="submission" date="2023-01" db="EMBL/GenBank/DDBJ databases">
        <title>Key to firefly adult light organ development and bioluminescence: homeobox transcription factors regulate luciferase expression and transportation to peroxisome.</title>
        <authorList>
            <person name="Fu X."/>
        </authorList>
    </citation>
    <scope>NUCLEOTIDE SEQUENCE [LARGE SCALE GENOMIC DNA]</scope>
</reference>